<keyword evidence="7" id="KW-1185">Reference proteome</keyword>
<dbReference type="Gene3D" id="3.20.20.30">
    <property type="entry name" value="Luciferase-like domain"/>
    <property type="match status" value="1"/>
</dbReference>
<dbReference type="InterPro" id="IPR050172">
    <property type="entry name" value="SsuD_RutA_monooxygenase"/>
</dbReference>
<dbReference type="PANTHER" id="PTHR42847">
    <property type="entry name" value="ALKANESULFONATE MONOOXYGENASE"/>
    <property type="match status" value="1"/>
</dbReference>
<evidence type="ECO:0000256" key="2">
    <source>
        <dbReference type="ARBA" id="ARBA00022643"/>
    </source>
</evidence>
<accession>A0ABP9PRH2</accession>
<evidence type="ECO:0000256" key="1">
    <source>
        <dbReference type="ARBA" id="ARBA00022630"/>
    </source>
</evidence>
<evidence type="ECO:0000313" key="6">
    <source>
        <dbReference type="EMBL" id="GAA5148567.1"/>
    </source>
</evidence>
<evidence type="ECO:0000313" key="7">
    <source>
        <dbReference type="Proteomes" id="UP001428817"/>
    </source>
</evidence>
<reference evidence="7" key="1">
    <citation type="journal article" date="2019" name="Int. J. Syst. Evol. Microbiol.">
        <title>The Global Catalogue of Microorganisms (GCM) 10K type strain sequencing project: providing services to taxonomists for standard genome sequencing and annotation.</title>
        <authorList>
            <consortium name="The Broad Institute Genomics Platform"/>
            <consortium name="The Broad Institute Genome Sequencing Center for Infectious Disease"/>
            <person name="Wu L."/>
            <person name="Ma J."/>
        </authorList>
    </citation>
    <scope>NUCLEOTIDE SEQUENCE [LARGE SCALE GENOMIC DNA]</scope>
    <source>
        <strain evidence="7">JCM 18303</strain>
    </source>
</reference>
<feature type="domain" description="Luciferase-like" evidence="5">
    <location>
        <begin position="18"/>
        <end position="190"/>
    </location>
</feature>
<keyword evidence="2" id="KW-0288">FMN</keyword>
<dbReference type="InterPro" id="IPR036661">
    <property type="entry name" value="Luciferase-like_sf"/>
</dbReference>
<dbReference type="PANTHER" id="PTHR42847:SF4">
    <property type="entry name" value="ALKANESULFONATE MONOOXYGENASE-RELATED"/>
    <property type="match status" value="1"/>
</dbReference>
<keyword evidence="3" id="KW-0560">Oxidoreductase</keyword>
<gene>
    <name evidence="6" type="ORF">GCM10023321_11030</name>
</gene>
<dbReference type="RefSeq" id="WP_185062685.1">
    <property type="nucleotide sequence ID" value="NZ_BAABJP010000004.1"/>
</dbReference>
<dbReference type="Proteomes" id="UP001428817">
    <property type="component" value="Unassembled WGS sequence"/>
</dbReference>
<dbReference type="InterPro" id="IPR011251">
    <property type="entry name" value="Luciferase-like_dom"/>
</dbReference>
<name>A0ABP9PRH2_9PSEU</name>
<dbReference type="Pfam" id="PF00296">
    <property type="entry name" value="Bac_luciferase"/>
    <property type="match status" value="1"/>
</dbReference>
<keyword evidence="4" id="KW-0503">Monooxygenase</keyword>
<evidence type="ECO:0000256" key="4">
    <source>
        <dbReference type="ARBA" id="ARBA00023033"/>
    </source>
</evidence>
<proteinExistence type="predicted"/>
<dbReference type="EMBL" id="BAABJP010000004">
    <property type="protein sequence ID" value="GAA5148567.1"/>
    <property type="molecule type" value="Genomic_DNA"/>
</dbReference>
<dbReference type="SUPFAM" id="SSF51679">
    <property type="entry name" value="Bacterial luciferase-like"/>
    <property type="match status" value="1"/>
</dbReference>
<sequence>MRFAAALHGIGASDPAALAGYQLATARAARDAGYAAVVAGQHFLAGPYLQPLPLLARLVPETGSMRLVAGVLLMPFLHPVVLAEELATLDVLSGGRLVIGAGQGYRDHEFDAFGVPRAERLGRQLSVLDRLTGLWAADPPDGPLRPVQRPRPPIWYAAASRRTFDRAVARGYVPFIGGQVSRAAVADLVAGSAAPVESVVLRRDVLVTDLLGAAEVARSVRAHRAAYPRWYSPDAGSNPPGEPLVVGPLAECRDRLLALAADGVDTVVIRCHWPELDPAVGVDLLVALAEGLGLGEPTEAG</sequence>
<evidence type="ECO:0000259" key="5">
    <source>
        <dbReference type="Pfam" id="PF00296"/>
    </source>
</evidence>
<comment type="caution">
    <text evidence="6">The sequence shown here is derived from an EMBL/GenBank/DDBJ whole genome shotgun (WGS) entry which is preliminary data.</text>
</comment>
<organism evidence="6 7">
    <name type="scientific">Pseudonocardia eucalypti</name>
    <dbReference type="NCBI Taxonomy" id="648755"/>
    <lineage>
        <taxon>Bacteria</taxon>
        <taxon>Bacillati</taxon>
        <taxon>Actinomycetota</taxon>
        <taxon>Actinomycetes</taxon>
        <taxon>Pseudonocardiales</taxon>
        <taxon>Pseudonocardiaceae</taxon>
        <taxon>Pseudonocardia</taxon>
    </lineage>
</organism>
<evidence type="ECO:0000256" key="3">
    <source>
        <dbReference type="ARBA" id="ARBA00023002"/>
    </source>
</evidence>
<protein>
    <recommendedName>
        <fullName evidence="5">Luciferase-like domain-containing protein</fullName>
    </recommendedName>
</protein>
<keyword evidence="1" id="KW-0285">Flavoprotein</keyword>